<dbReference type="AlphaFoldDB" id="A0A2S9KEN8"/>
<dbReference type="RefSeq" id="WP_105729546.1">
    <property type="nucleotide sequence ID" value="NZ_PVLR01000022.1"/>
</dbReference>
<comment type="caution">
    <text evidence="1">The sequence shown here is derived from an EMBL/GenBank/DDBJ whole genome shotgun (WGS) entry which is preliminary data.</text>
</comment>
<dbReference type="EMBL" id="PVLR01000022">
    <property type="protein sequence ID" value="PRD68908.1"/>
    <property type="molecule type" value="Genomic_DNA"/>
</dbReference>
<dbReference type="OrthoDB" id="289296at2"/>
<reference evidence="1 2" key="1">
    <citation type="submission" date="2018-03" db="EMBL/GenBank/DDBJ databases">
        <title>Comparative genomics illustrates the genes involved in a hyperalkaliphilic mechanisms of Serpentinomonas isolated from highly-alkaline calcium-rich serpentinized springs.</title>
        <authorList>
            <person name="Suzuki S."/>
            <person name="Ishii S."/>
            <person name="Walworth N."/>
            <person name="Bird L."/>
            <person name="Kuenen J.G."/>
            <person name="Nealson K.H."/>
        </authorList>
    </citation>
    <scope>NUCLEOTIDE SEQUENCE [LARGE SCALE GENOMIC DNA]</scope>
    <source>
        <strain evidence="1 2">83</strain>
    </source>
</reference>
<dbReference type="Proteomes" id="UP000238326">
    <property type="component" value="Unassembled WGS sequence"/>
</dbReference>
<accession>A0A2S9KEN8</accession>
<organism evidence="1 2">
    <name type="scientific">Malikia spinosa</name>
    <dbReference type="NCBI Taxonomy" id="86180"/>
    <lineage>
        <taxon>Bacteria</taxon>
        <taxon>Pseudomonadati</taxon>
        <taxon>Pseudomonadota</taxon>
        <taxon>Betaproteobacteria</taxon>
        <taxon>Burkholderiales</taxon>
        <taxon>Comamonadaceae</taxon>
        <taxon>Malikia</taxon>
    </lineage>
</organism>
<gene>
    <name evidence="1" type="ORF">C6P61_08720</name>
</gene>
<name>A0A2S9KEN8_9BURK</name>
<evidence type="ECO:0000313" key="1">
    <source>
        <dbReference type="EMBL" id="PRD68908.1"/>
    </source>
</evidence>
<evidence type="ECO:0000313" key="2">
    <source>
        <dbReference type="Proteomes" id="UP000238326"/>
    </source>
</evidence>
<dbReference type="InterPro" id="IPR019882">
    <property type="entry name" value="CHP03643"/>
</dbReference>
<keyword evidence="2" id="KW-1185">Reference proteome</keyword>
<proteinExistence type="predicted"/>
<protein>
    <submittedName>
        <fullName evidence="1">TIGR03643 family protein</fullName>
    </submittedName>
</protein>
<dbReference type="Pfam" id="PF10985">
    <property type="entry name" value="DUF2805"/>
    <property type="match status" value="1"/>
</dbReference>
<sequence>MARLQPDAATVGEVIAMALSDHISFAQIQALHGLAPDEVKALMRRELKPGSYVAWRKRVRQFTDRREFYK</sequence>